<dbReference type="PIR" id="F90108">
    <property type="entry name" value="F90108"/>
</dbReference>
<proteinExistence type="inferred from homology"/>
<dbReference type="Gene3D" id="3.40.1350.10">
    <property type="match status" value="1"/>
</dbReference>
<dbReference type="InterPro" id="IPR036167">
    <property type="entry name" value="tRNA_intron_Endo_cat-like_sf"/>
</dbReference>
<comment type="similarity">
    <text evidence="1">Belongs to the tRNA-intron endonuclease family.</text>
</comment>
<dbReference type="GO" id="GO:0003676">
    <property type="term" value="F:nucleic acid binding"/>
    <property type="evidence" value="ECO:0007669"/>
    <property type="project" value="InterPro"/>
</dbReference>
<dbReference type="GO" id="GO:0000213">
    <property type="term" value="F:tRNA-intron lyase activity"/>
    <property type="evidence" value="ECO:0007669"/>
    <property type="project" value="UniProtKB-EC"/>
</dbReference>
<evidence type="ECO:0000256" key="3">
    <source>
        <dbReference type="ARBA" id="ARBA00034031"/>
    </source>
</evidence>
<accession>Q9AW44</accession>
<evidence type="ECO:0000256" key="1">
    <source>
        <dbReference type="ARBA" id="ARBA00008078"/>
    </source>
</evidence>
<dbReference type="Proteomes" id="UP000242167">
    <property type="component" value="Nucleomorph 2"/>
</dbReference>
<name>Q9AW44_GUITH</name>
<evidence type="ECO:0000313" key="5">
    <source>
        <dbReference type="EMBL" id="CAC27026.1"/>
    </source>
</evidence>
<feature type="domain" description="tRNA intron endonuclease catalytic" evidence="4">
    <location>
        <begin position="56"/>
        <end position="145"/>
    </location>
</feature>
<dbReference type="RefSeq" id="XP_001713242.1">
    <property type="nucleotide sequence ID" value="XM_001713190.1"/>
</dbReference>
<dbReference type="Pfam" id="PF01974">
    <property type="entry name" value="tRNA_int_endo"/>
    <property type="match status" value="1"/>
</dbReference>
<dbReference type="GO" id="GO:0005634">
    <property type="term" value="C:nucleus"/>
    <property type="evidence" value="ECO:0007669"/>
    <property type="project" value="UniProtKB-ARBA"/>
</dbReference>
<evidence type="ECO:0000259" key="4">
    <source>
        <dbReference type="Pfam" id="PF01974"/>
    </source>
</evidence>
<sequence>MFSKFGFLKKIENYKEYLLLNHIDIQKKLNTFIIDNFNLFSVKDIILLFFSHHPEFIWNYFLYRKFNLMNSNLKSGIKFGGNFLIYKYESRILHNHSKFILRNSNENFFNEVCKICNYNINQKVEKFQNESRLANQVSKKFIYINIDPIFTKNCFNNNLKIFLRSFSAWRN</sequence>
<protein>
    <recommendedName>
        <fullName evidence="2">tRNA-intron lyase</fullName>
        <ecNumber evidence="2">4.6.1.16</ecNumber>
    </recommendedName>
</protein>
<dbReference type="GO" id="GO:0006388">
    <property type="term" value="P:tRNA splicing, via endonucleolytic cleavage and ligation"/>
    <property type="evidence" value="ECO:0007669"/>
    <property type="project" value="InterPro"/>
</dbReference>
<evidence type="ECO:0000256" key="2">
    <source>
        <dbReference type="ARBA" id="ARBA00012573"/>
    </source>
</evidence>
<dbReference type="AlphaFoldDB" id="Q9AW44"/>
<evidence type="ECO:0000313" key="6">
    <source>
        <dbReference type="Proteomes" id="UP000242167"/>
    </source>
</evidence>
<dbReference type="EMBL" id="AJ010592">
    <property type="protein sequence ID" value="CAC27026.1"/>
    <property type="molecule type" value="Genomic_DNA"/>
</dbReference>
<reference evidence="5 6" key="1">
    <citation type="journal article" date="2001" name="Nature">
        <title>The highly reduced genome of an enslaved algal nucleus.</title>
        <authorList>
            <person name="Douglas S."/>
            <person name="Zauner S."/>
            <person name="Fraunholz M."/>
            <person name="Beaton M."/>
            <person name="Penny S."/>
            <person name="Deng L."/>
            <person name="Wu X."/>
            <person name="Reith M."/>
            <person name="Cavalier-Smith T."/>
            <person name="Maier U."/>
        </authorList>
    </citation>
    <scope>NUCLEOTIDE SEQUENCE [LARGE SCALE GENOMIC DNA]</scope>
</reference>
<dbReference type="SUPFAM" id="SSF53032">
    <property type="entry name" value="tRNA-intron endonuclease catalytic domain-like"/>
    <property type="match status" value="1"/>
</dbReference>
<dbReference type="GO" id="GO:0000428">
    <property type="term" value="C:DNA-directed RNA polymerase complex"/>
    <property type="evidence" value="ECO:0007669"/>
    <property type="project" value="UniProtKB-KW"/>
</dbReference>
<dbReference type="EC" id="4.6.1.16" evidence="2"/>
<dbReference type="GeneID" id="857587"/>
<dbReference type="InterPro" id="IPR011856">
    <property type="entry name" value="tRNA_endonuc-like_dom_sf"/>
</dbReference>
<comment type="catalytic activity">
    <reaction evidence="3">
        <text>pretRNA = a 3'-half-tRNA molecule with a 5'-OH end + a 5'-half-tRNA molecule with a 2',3'-cyclic phosphate end + an intron with a 2',3'-cyclic phosphate and a 5'-hydroxyl terminus.</text>
        <dbReference type="EC" id="4.6.1.16"/>
    </reaction>
</comment>
<dbReference type="InterPro" id="IPR006677">
    <property type="entry name" value="tRNA_intron_Endonuc_cat-like"/>
</dbReference>
<organism evidence="5 6">
    <name type="scientific">Guillardia theta</name>
    <name type="common">Cryptophyte</name>
    <name type="synonym">Cryptomonas phi</name>
    <dbReference type="NCBI Taxonomy" id="55529"/>
    <lineage>
        <taxon>Eukaryota</taxon>
        <taxon>Cryptophyceae</taxon>
        <taxon>Pyrenomonadales</taxon>
        <taxon>Geminigeraceae</taxon>
        <taxon>Guillardia</taxon>
    </lineage>
</organism>